<evidence type="ECO:0000313" key="1">
    <source>
        <dbReference type="EMBL" id="MFL0267231.1"/>
    </source>
</evidence>
<dbReference type="RefSeq" id="WP_406763839.1">
    <property type="nucleotide sequence ID" value="NZ_JBJHZY010000001.1"/>
</dbReference>
<keyword evidence="2" id="KW-1185">Reference proteome</keyword>
<dbReference type="EMBL" id="JBJHZY010000001">
    <property type="protein sequence ID" value="MFL0267231.1"/>
    <property type="molecule type" value="Genomic_DNA"/>
</dbReference>
<gene>
    <name evidence="1" type="ORF">ACJDUH_03865</name>
</gene>
<organism evidence="1 2">
    <name type="scientific">Candidatus Clostridium radicumherbarum</name>
    <dbReference type="NCBI Taxonomy" id="3381662"/>
    <lineage>
        <taxon>Bacteria</taxon>
        <taxon>Bacillati</taxon>
        <taxon>Bacillota</taxon>
        <taxon>Clostridia</taxon>
        <taxon>Eubacteriales</taxon>
        <taxon>Clostridiaceae</taxon>
        <taxon>Clostridium</taxon>
    </lineage>
</organism>
<name>A0ABW8TNC8_9CLOT</name>
<dbReference type="Proteomes" id="UP001623661">
    <property type="component" value="Unassembled WGS sequence"/>
</dbReference>
<sequence>MLVECEKIIKSYNGLTFDVALPKFQDKLWAIAKIYNTTGPELLNLTMKRLIKNNIN</sequence>
<reference evidence="1 2" key="1">
    <citation type="submission" date="2024-11" db="EMBL/GenBank/DDBJ databases">
        <authorList>
            <person name="Heng Y.C."/>
            <person name="Lim A.C.H."/>
            <person name="Lee J.K.Y."/>
            <person name="Kittelmann S."/>
        </authorList>
    </citation>
    <scope>NUCLEOTIDE SEQUENCE [LARGE SCALE GENOMIC DNA]</scope>
    <source>
        <strain evidence="1 2">WILCCON 0202</strain>
    </source>
</reference>
<accession>A0ABW8TNC8</accession>
<proteinExistence type="predicted"/>
<protein>
    <submittedName>
        <fullName evidence="1">Uncharacterized protein</fullName>
    </submittedName>
</protein>
<evidence type="ECO:0000313" key="2">
    <source>
        <dbReference type="Proteomes" id="UP001623661"/>
    </source>
</evidence>
<comment type="caution">
    <text evidence="1">The sequence shown here is derived from an EMBL/GenBank/DDBJ whole genome shotgun (WGS) entry which is preliminary data.</text>
</comment>